<proteinExistence type="predicted"/>
<keyword evidence="2" id="KW-1185">Reference proteome</keyword>
<evidence type="ECO:0000313" key="2">
    <source>
        <dbReference type="Proteomes" id="UP001500185"/>
    </source>
</evidence>
<accession>A0ABP3VJK2</accession>
<dbReference type="EMBL" id="BAAAGG010000021">
    <property type="protein sequence ID" value="GAA0761348.1"/>
    <property type="molecule type" value="Genomic_DNA"/>
</dbReference>
<dbReference type="Gene3D" id="3.10.450.360">
    <property type="match status" value="1"/>
</dbReference>
<protein>
    <submittedName>
        <fullName evidence="1">Uncharacterized protein</fullName>
    </submittedName>
</protein>
<organism evidence="1 2">
    <name type="scientific">Psychroflexus lacisalsi</name>
    <dbReference type="NCBI Taxonomy" id="503928"/>
    <lineage>
        <taxon>Bacteria</taxon>
        <taxon>Pseudomonadati</taxon>
        <taxon>Bacteroidota</taxon>
        <taxon>Flavobacteriia</taxon>
        <taxon>Flavobacteriales</taxon>
        <taxon>Flavobacteriaceae</taxon>
        <taxon>Psychroflexus</taxon>
    </lineage>
</organism>
<reference evidence="2" key="1">
    <citation type="journal article" date="2019" name="Int. J. Syst. Evol. Microbiol.">
        <title>The Global Catalogue of Microorganisms (GCM) 10K type strain sequencing project: providing services to taxonomists for standard genome sequencing and annotation.</title>
        <authorList>
            <consortium name="The Broad Institute Genomics Platform"/>
            <consortium name="The Broad Institute Genome Sequencing Center for Infectious Disease"/>
            <person name="Wu L."/>
            <person name="Ma J."/>
        </authorList>
    </citation>
    <scope>NUCLEOTIDE SEQUENCE [LARGE SCALE GENOMIC DNA]</scope>
    <source>
        <strain evidence="2">JCM 16231</strain>
    </source>
</reference>
<gene>
    <name evidence="1" type="ORF">GCM10009433_20540</name>
</gene>
<dbReference type="Proteomes" id="UP001500185">
    <property type="component" value="Unassembled WGS sequence"/>
</dbReference>
<name>A0ABP3VJK2_9FLAO</name>
<comment type="caution">
    <text evidence="1">The sequence shown here is derived from an EMBL/GenBank/DDBJ whole genome shotgun (WGS) entry which is preliminary data.</text>
</comment>
<dbReference type="SUPFAM" id="SSF160574">
    <property type="entry name" value="BT0923-like"/>
    <property type="match status" value="1"/>
</dbReference>
<evidence type="ECO:0000313" key="1">
    <source>
        <dbReference type="EMBL" id="GAA0761348.1"/>
    </source>
</evidence>
<sequence length="190" mass="22457">MIRIITTLFVLFGIAFGYTQEKNEVEKRVKKSEVHEQAKEWLNDAYENKRKVKWYYQTDGKKEVFEAKLKHDKHLHSVEFSLDGNVRNIEILIDENELAPKVREVITNFLETNYAKFSISKIQIQYTGDGDDLEDVIDEDEFENITIKYEIEYYGKSESEDELWEALFNAEGVLIEKRVVNLRATDNLDY</sequence>
<dbReference type="RefSeq" id="WP_224454923.1">
    <property type="nucleotide sequence ID" value="NZ_BAAAGG010000021.1"/>
</dbReference>